<sequence length="956" mass="105732">MEVPTEESLEQEIAHSPASFLKFLESQRELLHSQIDQLQNVVVTQCKLTGVNPLSQEMAAGALSIKIGKRPRDLLNPKAVKYMQSVFAIKDAISKKESREISARFGVKVTQVRDFFASQQTRVRRFVRLSREKALRSEALKNASDNVPSNSEPLASINPVPLSAVGPSNVEEVPSCPSQNDTLSDIDELDKHFVNNIFSLMGKEETFSGQVKLMKWILTIQSTAVLSWFLTKGGAMIIATWLSQAATEEQTSVLFVILEVLSHLPIHEAVPAHVSAILQSVNSLRFYRTSDVSNRAKALLAKWSKMFVRAQALKKPNGMKSSDAVLKERAWKQSLSEIMGEEALQSNANVSEGILAPYEGSENTRKSESSQPLKLLTASADDSSRKGLSSFQMKERRKVQFVEQPGQKFPSRGPQASKAVPAMASRPITVDDIKKAKLRASFMQSKYWKRAASATGNDELKTENQIKPSISDTSNLPPVPKAEAAVQPQIEAEVQPQVEEQKIAAAAPASIPEKPDSPLKPKLDLMKPRLEECGRSKIQWRLPPEVRLNDLWRVGGGEDSKEVEVQRNRTHREKETLYRTTPEIPPNPKEPWDWEMDYDDSLTPLIPIEQLPDADAMETSEEHINRTLPSNTTLASSLPVSQNASSLATEPDMELLAVLLKNPELVFALTSGQAGNLSNEDTIRLLDLIKTGGAGNSIGIAGSGGRREEKVEVSLPSPTPSSDPGTNPFSQQRQMSSSRATSQIPTDPDPNVVLHQQLTNLQQLLQLRQLQPAAVPSAPMPSITFDMQHSSLLQAGEVAPARPPISSPALPNPSSGPVPVPMNMRDRLYGAQTQPHHLYAEPTVQKQLYHGSSPIGQPVLGSNSWRDGLGYPQNPHSHVNNHTTNFNTSHDGWMRDGNSHVGGAGRYPEYMQGRSFPEPVSNPGQAYRPQRPGQRDSPVYWDPNRQVERWQYDRRY</sequence>
<feature type="domain" description="Homeobox" evidence="5">
    <location>
        <begin position="66"/>
        <end position="126"/>
    </location>
</feature>
<organism evidence="6 7">
    <name type="scientific">Punica granatum</name>
    <name type="common">Pomegranate</name>
    <dbReference type="NCBI Taxonomy" id="22663"/>
    <lineage>
        <taxon>Eukaryota</taxon>
        <taxon>Viridiplantae</taxon>
        <taxon>Streptophyta</taxon>
        <taxon>Embryophyta</taxon>
        <taxon>Tracheophyta</taxon>
        <taxon>Spermatophyta</taxon>
        <taxon>Magnoliopsida</taxon>
        <taxon>eudicotyledons</taxon>
        <taxon>Gunneridae</taxon>
        <taxon>Pentapetalae</taxon>
        <taxon>rosids</taxon>
        <taxon>malvids</taxon>
        <taxon>Myrtales</taxon>
        <taxon>Lythraceae</taxon>
        <taxon>Punica</taxon>
    </lineage>
</organism>
<dbReference type="PANTHER" id="PTHR33400">
    <property type="entry name" value="ZINC FINGER CCCH DOMAIN-CONTAINING PROTEIN 6-RELATED"/>
    <property type="match status" value="1"/>
</dbReference>
<evidence type="ECO:0000256" key="2">
    <source>
        <dbReference type="ARBA" id="ARBA00023125"/>
    </source>
</evidence>
<evidence type="ECO:0000256" key="3">
    <source>
        <dbReference type="PROSITE-ProRule" id="PRU00108"/>
    </source>
</evidence>
<evidence type="ECO:0000256" key="1">
    <source>
        <dbReference type="ARBA" id="ARBA00004123"/>
    </source>
</evidence>
<feature type="region of interest" description="Disordered" evidence="4">
    <location>
        <begin position="851"/>
        <end position="942"/>
    </location>
</feature>
<evidence type="ECO:0000259" key="5">
    <source>
        <dbReference type="PROSITE" id="PS50071"/>
    </source>
</evidence>
<dbReference type="PROSITE" id="PS50071">
    <property type="entry name" value="HOMEOBOX_2"/>
    <property type="match status" value="1"/>
</dbReference>
<dbReference type="GO" id="GO:0003677">
    <property type="term" value="F:DNA binding"/>
    <property type="evidence" value="ECO:0007669"/>
    <property type="project" value="UniProtKB-UniRule"/>
</dbReference>
<dbReference type="InterPro" id="IPR035441">
    <property type="entry name" value="TFIIS/LEDGF_dom_sf"/>
</dbReference>
<dbReference type="InterPro" id="IPR001356">
    <property type="entry name" value="HD"/>
</dbReference>
<feature type="region of interest" description="Disordered" evidence="4">
    <location>
        <begin position="359"/>
        <end position="422"/>
    </location>
</feature>
<keyword evidence="2 3" id="KW-0238">DNA-binding</keyword>
<evidence type="ECO:0000313" key="7">
    <source>
        <dbReference type="RefSeq" id="XP_031401116.1"/>
    </source>
</evidence>
<keyword evidence="3" id="KW-0539">Nucleus</keyword>
<evidence type="ECO:0000256" key="4">
    <source>
        <dbReference type="SAM" id="MobiDB-lite"/>
    </source>
</evidence>
<feature type="region of interest" description="Disordered" evidence="4">
    <location>
        <begin position="696"/>
        <end position="751"/>
    </location>
</feature>
<feature type="compositionally biased region" description="Basic and acidic residues" evidence="4">
    <location>
        <begin position="513"/>
        <end position="523"/>
    </location>
</feature>
<accession>A0A6P8E6Z8</accession>
<reference evidence="6" key="1">
    <citation type="journal article" date="2020" name="Plant Biotechnol. J.">
        <title>The pomegranate (Punica granatum L.) draft genome dissects genetic divergence between soft- and hard-seeded cultivars.</title>
        <authorList>
            <person name="Luo X."/>
            <person name="Li H."/>
            <person name="Wu Z."/>
            <person name="Yao W."/>
            <person name="Zhao P."/>
            <person name="Cao D."/>
            <person name="Yu H."/>
            <person name="Li K."/>
            <person name="Poudel K."/>
            <person name="Zhao D."/>
            <person name="Zhang F."/>
            <person name="Xia X."/>
            <person name="Chen L."/>
            <person name="Wang Q."/>
            <person name="Jing D."/>
            <person name="Cao S."/>
        </authorList>
    </citation>
    <scope>NUCLEOTIDE SEQUENCE [LARGE SCALE GENOMIC DNA]</scope>
    <source>
        <strain evidence="6">cv. Tunisia</strain>
    </source>
</reference>
<dbReference type="OrthoDB" id="1920276at2759"/>
<comment type="subcellular location">
    <subcellularLocation>
        <location evidence="1 3">Nucleus</location>
    </subcellularLocation>
</comment>
<gene>
    <name evidence="7" type="primary">LOC116211062</name>
</gene>
<name>A0A6P8E6Z8_PUNGR</name>
<feature type="compositionally biased region" description="Polar residues" evidence="4">
    <location>
        <begin position="465"/>
        <end position="476"/>
    </location>
</feature>
<dbReference type="RefSeq" id="XP_031401116.1">
    <property type="nucleotide sequence ID" value="XM_031545256.1"/>
</dbReference>
<dbReference type="AlphaFoldDB" id="A0A6P8E6Z8"/>
<keyword evidence="3 7" id="KW-0371">Homeobox</keyword>
<dbReference type="GO" id="GO:0005634">
    <property type="term" value="C:nucleus"/>
    <property type="evidence" value="ECO:0007669"/>
    <property type="project" value="UniProtKB-SubCell"/>
</dbReference>
<dbReference type="GO" id="GO:0010228">
    <property type="term" value="P:vegetative to reproductive phase transition of meristem"/>
    <property type="evidence" value="ECO:0007669"/>
    <property type="project" value="TreeGrafter"/>
</dbReference>
<dbReference type="SUPFAM" id="SSF47676">
    <property type="entry name" value="Conserved domain common to transcription factors TFIIS, elongin A, CRSP70"/>
    <property type="match status" value="1"/>
</dbReference>
<evidence type="ECO:0000313" key="6">
    <source>
        <dbReference type="Proteomes" id="UP000515151"/>
    </source>
</evidence>
<proteinExistence type="predicted"/>
<feature type="compositionally biased region" description="Polar residues" evidence="4">
    <location>
        <begin position="720"/>
        <end position="745"/>
    </location>
</feature>
<keyword evidence="6" id="KW-1185">Reference proteome</keyword>
<feature type="region of interest" description="Disordered" evidence="4">
    <location>
        <begin position="451"/>
        <end position="486"/>
    </location>
</feature>
<feature type="compositionally biased region" description="Polar residues" evidence="4">
    <location>
        <begin position="874"/>
        <end position="890"/>
    </location>
</feature>
<feature type="DNA-binding region" description="Homeobox" evidence="3">
    <location>
        <begin position="68"/>
        <end position="127"/>
    </location>
</feature>
<dbReference type="GeneID" id="116211062"/>
<reference evidence="7" key="2">
    <citation type="submission" date="2025-08" db="UniProtKB">
        <authorList>
            <consortium name="RefSeq"/>
        </authorList>
    </citation>
    <scope>IDENTIFICATION</scope>
    <source>
        <tissue evidence="7">Leaf</tissue>
    </source>
</reference>
<dbReference type="SMART" id="SM00389">
    <property type="entry name" value="HOX"/>
    <property type="match status" value="1"/>
</dbReference>
<dbReference type="Proteomes" id="UP000515151">
    <property type="component" value="Chromosome 6"/>
</dbReference>
<protein>
    <submittedName>
        <fullName evidence="7">Homeobox protein LUMINIDEPENDENS</fullName>
    </submittedName>
</protein>
<feature type="region of interest" description="Disordered" evidence="4">
    <location>
        <begin position="504"/>
        <end position="523"/>
    </location>
</feature>
<dbReference type="PANTHER" id="PTHR33400:SF6">
    <property type="entry name" value="HOMEOBOX PROTEIN LUMINIDEPENDENS"/>
    <property type="match status" value="1"/>
</dbReference>